<dbReference type="EMBL" id="KQ965806">
    <property type="protein sequence ID" value="KXS11224.1"/>
    <property type="molecule type" value="Genomic_DNA"/>
</dbReference>
<dbReference type="OMA" id="GSYFKEP"/>
<dbReference type="Gene3D" id="3.30.1330.40">
    <property type="entry name" value="RutC-like"/>
    <property type="match status" value="1"/>
</dbReference>
<gene>
    <name evidence="2" type="ORF">M427DRAFT_126883</name>
</gene>
<dbReference type="SUPFAM" id="SSF55298">
    <property type="entry name" value="YjgF-like"/>
    <property type="match status" value="1"/>
</dbReference>
<dbReference type="InterPro" id="IPR006175">
    <property type="entry name" value="YjgF/YER057c/UK114"/>
</dbReference>
<dbReference type="GO" id="GO:0019239">
    <property type="term" value="F:deaminase activity"/>
    <property type="evidence" value="ECO:0007669"/>
    <property type="project" value="TreeGrafter"/>
</dbReference>
<dbReference type="FunFam" id="3.30.1330.40:FF:000001">
    <property type="entry name" value="L-PSP family endoribonuclease"/>
    <property type="match status" value="1"/>
</dbReference>
<dbReference type="Proteomes" id="UP000070544">
    <property type="component" value="Unassembled WGS sequence"/>
</dbReference>
<keyword evidence="3" id="KW-1185">Reference proteome</keyword>
<dbReference type="GO" id="GO:0005829">
    <property type="term" value="C:cytosol"/>
    <property type="evidence" value="ECO:0007669"/>
    <property type="project" value="TreeGrafter"/>
</dbReference>
<proteinExistence type="inferred from homology"/>
<comment type="similarity">
    <text evidence="1">Belongs to the RutC family.</text>
</comment>
<dbReference type="STRING" id="1344416.A0A139A3D0"/>
<accession>A0A139A3D0</accession>
<dbReference type="Pfam" id="PF01042">
    <property type="entry name" value="Ribonuc_L-PSP"/>
    <property type="match status" value="1"/>
</dbReference>
<reference evidence="2 3" key="1">
    <citation type="journal article" date="2015" name="Genome Biol. Evol.">
        <title>Phylogenomic analyses indicate that early fungi evolved digesting cell walls of algal ancestors of land plants.</title>
        <authorList>
            <person name="Chang Y."/>
            <person name="Wang S."/>
            <person name="Sekimoto S."/>
            <person name="Aerts A.L."/>
            <person name="Choi C."/>
            <person name="Clum A."/>
            <person name="LaButti K.M."/>
            <person name="Lindquist E.A."/>
            <person name="Yee Ngan C."/>
            <person name="Ohm R.A."/>
            <person name="Salamov A.A."/>
            <person name="Grigoriev I.V."/>
            <person name="Spatafora J.W."/>
            <person name="Berbee M.L."/>
        </authorList>
    </citation>
    <scope>NUCLEOTIDE SEQUENCE [LARGE SCALE GENOMIC DNA]</scope>
    <source>
        <strain evidence="2 3">JEL478</strain>
    </source>
</reference>
<dbReference type="InterPro" id="IPR019897">
    <property type="entry name" value="RidA_CS"/>
</dbReference>
<dbReference type="AlphaFoldDB" id="A0A139A3D0"/>
<dbReference type="InterPro" id="IPR035959">
    <property type="entry name" value="RutC-like_sf"/>
</dbReference>
<evidence type="ECO:0000313" key="3">
    <source>
        <dbReference type="Proteomes" id="UP000070544"/>
    </source>
</evidence>
<dbReference type="OrthoDB" id="309640at2759"/>
<dbReference type="PANTHER" id="PTHR11803:SF39">
    <property type="entry name" value="2-IMINOBUTANOATE_2-IMINOPROPANOATE DEAMINASE"/>
    <property type="match status" value="1"/>
</dbReference>
<dbReference type="InterPro" id="IPR006056">
    <property type="entry name" value="RidA"/>
</dbReference>
<organism evidence="2 3">
    <name type="scientific">Gonapodya prolifera (strain JEL478)</name>
    <name type="common">Monoblepharis prolifera</name>
    <dbReference type="NCBI Taxonomy" id="1344416"/>
    <lineage>
        <taxon>Eukaryota</taxon>
        <taxon>Fungi</taxon>
        <taxon>Fungi incertae sedis</taxon>
        <taxon>Chytridiomycota</taxon>
        <taxon>Chytridiomycota incertae sedis</taxon>
        <taxon>Monoblepharidomycetes</taxon>
        <taxon>Monoblepharidales</taxon>
        <taxon>Gonapodyaceae</taxon>
        <taxon>Gonapodya</taxon>
    </lineage>
</organism>
<name>A0A139A3D0_GONPJ</name>
<dbReference type="CDD" id="cd00448">
    <property type="entry name" value="YjgF_YER057c_UK114_family"/>
    <property type="match status" value="1"/>
</dbReference>
<dbReference type="PROSITE" id="PS01094">
    <property type="entry name" value="UPF0076"/>
    <property type="match status" value="1"/>
</dbReference>
<evidence type="ECO:0000313" key="2">
    <source>
        <dbReference type="EMBL" id="KXS11224.1"/>
    </source>
</evidence>
<sequence length="129" mass="13578">MPEIEVIAPHPTIPIASAVQYGDTLYVSGQLGFGADGKLVSGDCYAQSVQTLKNIRAILEKAGTSMDKVLKCTVFLANIADFPLMNRAYAAAFGTHRPARSAFQVANLPVAGGLVEIECVAAIKNAGRL</sequence>
<protein>
    <submittedName>
        <fullName evidence="2">Endoribonuclease L-PSP</fullName>
    </submittedName>
</protein>
<dbReference type="NCBIfam" id="TIGR00004">
    <property type="entry name" value="Rid family detoxifying hydrolase"/>
    <property type="match status" value="1"/>
</dbReference>
<evidence type="ECO:0000256" key="1">
    <source>
        <dbReference type="ARBA" id="ARBA00010552"/>
    </source>
</evidence>
<dbReference type="PANTHER" id="PTHR11803">
    <property type="entry name" value="2-IMINOBUTANOATE/2-IMINOPROPANOATE DEAMINASE RIDA"/>
    <property type="match status" value="1"/>
</dbReference>